<dbReference type="InterPro" id="IPR027396">
    <property type="entry name" value="DsrEFH-like"/>
</dbReference>
<dbReference type="EMBL" id="CP046415">
    <property type="protein sequence ID" value="QGT77398.1"/>
    <property type="molecule type" value="Genomic_DNA"/>
</dbReference>
<dbReference type="Proteomes" id="UP000427716">
    <property type="component" value="Chromosome"/>
</dbReference>
<dbReference type="PANTHER" id="PTHR37691:SF1">
    <property type="entry name" value="BLR3518 PROTEIN"/>
    <property type="match status" value="1"/>
</dbReference>
<dbReference type="AlphaFoldDB" id="A0A6I6CXR5"/>
<dbReference type="PANTHER" id="PTHR37691">
    <property type="entry name" value="BLR3518 PROTEIN"/>
    <property type="match status" value="1"/>
</dbReference>
<keyword evidence="1" id="KW-1133">Transmembrane helix</keyword>
<sequence length="192" mass="20738">MGPVCCSGTYADRRDAIHARDNQKPTKNRSRRIFMKTRSLFPAAWLMLLAAFSFGTAAQAADADKIEQVGGNTLAKEHLVLQITESDLQRQNLVLNVANNVMKARGGPDQIDVEVVAFGPGISMLFANNHHAERIQSLADQGVRFSACKNSIAGATRKLGKEPAMNPAAEPVEAGIARILDLVDAGYVLVRP</sequence>
<dbReference type="KEGG" id="ghl:GM160_00055"/>
<dbReference type="SUPFAM" id="SSF75169">
    <property type="entry name" value="DsrEFH-like"/>
    <property type="match status" value="1"/>
</dbReference>
<keyword evidence="1" id="KW-0812">Transmembrane</keyword>
<evidence type="ECO:0000313" key="3">
    <source>
        <dbReference type="Proteomes" id="UP000427716"/>
    </source>
</evidence>
<feature type="transmembrane region" description="Helical" evidence="1">
    <location>
        <begin position="39"/>
        <end position="58"/>
    </location>
</feature>
<evidence type="ECO:0000313" key="2">
    <source>
        <dbReference type="EMBL" id="QGT77398.1"/>
    </source>
</evidence>
<protein>
    <submittedName>
        <fullName evidence="2">Uncharacterized protein</fullName>
    </submittedName>
</protein>
<dbReference type="Gene3D" id="3.40.1260.10">
    <property type="entry name" value="DsrEFH-like"/>
    <property type="match status" value="1"/>
</dbReference>
<accession>A0A6I6CXR5</accession>
<evidence type="ECO:0000256" key="1">
    <source>
        <dbReference type="SAM" id="Phobius"/>
    </source>
</evidence>
<name>A0A6I6CXR5_9GAMM</name>
<keyword evidence="3" id="KW-1185">Reference proteome</keyword>
<reference evidence="2 3" key="1">
    <citation type="submission" date="2019-11" db="EMBL/GenBank/DDBJ databases">
        <authorList>
            <person name="Zhang J."/>
            <person name="Sun C."/>
        </authorList>
    </citation>
    <scope>NUCLEOTIDE SEQUENCE [LARGE SCALE GENOMIC DNA]</scope>
    <source>
        <strain evidence="3">sp2</strain>
    </source>
</reference>
<organism evidence="2 3">
    <name type="scientific">Guyparkeria halophila</name>
    <dbReference type="NCBI Taxonomy" id="47960"/>
    <lineage>
        <taxon>Bacteria</taxon>
        <taxon>Pseudomonadati</taxon>
        <taxon>Pseudomonadota</taxon>
        <taxon>Gammaproteobacteria</taxon>
        <taxon>Chromatiales</taxon>
        <taxon>Thioalkalibacteraceae</taxon>
        <taxon>Guyparkeria</taxon>
    </lineage>
</organism>
<gene>
    <name evidence="2" type="ORF">GM160_00055</name>
</gene>
<proteinExistence type="predicted"/>
<keyword evidence="1" id="KW-0472">Membrane</keyword>